<dbReference type="PANTHER" id="PTHR31731">
    <property type="match status" value="1"/>
</dbReference>
<keyword evidence="2" id="KW-0732">Signal</keyword>
<keyword evidence="5" id="KW-1185">Reference proteome</keyword>
<dbReference type="AlphaFoldDB" id="A0AAP0JCW4"/>
<feature type="chain" id="PRO_5042906423" description="Hydrophobic seed protein domain-containing protein" evidence="2">
    <location>
        <begin position="26"/>
        <end position="198"/>
    </location>
</feature>
<feature type="signal peptide" evidence="2">
    <location>
        <begin position="1"/>
        <end position="25"/>
    </location>
</feature>
<dbReference type="Pfam" id="PF14547">
    <property type="entry name" value="Hydrophob_seed"/>
    <property type="match status" value="1"/>
</dbReference>
<evidence type="ECO:0000313" key="4">
    <source>
        <dbReference type="EMBL" id="KAK9130623.1"/>
    </source>
</evidence>
<dbReference type="Gene3D" id="1.10.110.10">
    <property type="entry name" value="Plant lipid-transfer and hydrophobic proteins"/>
    <property type="match status" value="1"/>
</dbReference>
<comment type="caution">
    <text evidence="4">The sequence shown here is derived from an EMBL/GenBank/DDBJ whole genome shotgun (WGS) entry which is preliminary data.</text>
</comment>
<organism evidence="4 5">
    <name type="scientific">Stephania japonica</name>
    <dbReference type="NCBI Taxonomy" id="461633"/>
    <lineage>
        <taxon>Eukaryota</taxon>
        <taxon>Viridiplantae</taxon>
        <taxon>Streptophyta</taxon>
        <taxon>Embryophyta</taxon>
        <taxon>Tracheophyta</taxon>
        <taxon>Spermatophyta</taxon>
        <taxon>Magnoliopsida</taxon>
        <taxon>Ranunculales</taxon>
        <taxon>Menispermaceae</taxon>
        <taxon>Menispermoideae</taxon>
        <taxon>Cissampelideae</taxon>
        <taxon>Stephania</taxon>
    </lineage>
</organism>
<dbReference type="InterPro" id="IPR027923">
    <property type="entry name" value="Hydrophob_seed_dom"/>
</dbReference>
<gene>
    <name evidence="4" type="ORF">Sjap_011110</name>
</gene>
<evidence type="ECO:0000259" key="3">
    <source>
        <dbReference type="Pfam" id="PF14547"/>
    </source>
</evidence>
<sequence>MNSSKPSAVLIICMLFLSAVTPILGCDTCITEDKKKPPNKPPPIKRPPPPRRPPPPPPRRPPPPPPKRPPPPVNHPPPPAPKRPPPPPPVNRPPPPPPKRPPPPVSPPPSPFPPPVITNCPIEILLLGTCVDLLLTGKVEDPAENECCAILEGLDDDQAADCLCAILKIKNLNLILFPLAIHLLVTCGKTPPLGSTCV</sequence>
<reference evidence="4 5" key="1">
    <citation type="submission" date="2024-01" db="EMBL/GenBank/DDBJ databases">
        <title>Genome assemblies of Stephania.</title>
        <authorList>
            <person name="Yang L."/>
        </authorList>
    </citation>
    <scope>NUCLEOTIDE SEQUENCE [LARGE SCALE GENOMIC DNA]</scope>
    <source>
        <strain evidence="4">QJT</strain>
        <tissue evidence="4">Leaf</tissue>
    </source>
</reference>
<accession>A0AAP0JCW4</accession>
<evidence type="ECO:0000256" key="1">
    <source>
        <dbReference type="SAM" id="MobiDB-lite"/>
    </source>
</evidence>
<proteinExistence type="predicted"/>
<feature type="compositionally biased region" description="Pro residues" evidence="1">
    <location>
        <begin position="39"/>
        <end position="110"/>
    </location>
</feature>
<feature type="domain" description="Hydrophobic seed protein" evidence="3">
    <location>
        <begin position="120"/>
        <end position="197"/>
    </location>
</feature>
<dbReference type="EMBL" id="JBBNAE010000004">
    <property type="protein sequence ID" value="KAK9130623.1"/>
    <property type="molecule type" value="Genomic_DNA"/>
</dbReference>
<evidence type="ECO:0000256" key="2">
    <source>
        <dbReference type="SAM" id="SignalP"/>
    </source>
</evidence>
<dbReference type="Proteomes" id="UP001417504">
    <property type="component" value="Unassembled WGS sequence"/>
</dbReference>
<protein>
    <recommendedName>
        <fullName evidence="3">Hydrophobic seed protein domain-containing protein</fullName>
    </recommendedName>
</protein>
<evidence type="ECO:0000313" key="5">
    <source>
        <dbReference type="Proteomes" id="UP001417504"/>
    </source>
</evidence>
<name>A0AAP0JCW4_9MAGN</name>
<feature type="region of interest" description="Disordered" evidence="1">
    <location>
        <begin position="30"/>
        <end position="110"/>
    </location>
</feature>
<dbReference type="InterPro" id="IPR036312">
    <property type="entry name" value="Bifun_inhib/LTP/seed_sf"/>
</dbReference>
<dbReference type="InterPro" id="IPR051636">
    <property type="entry name" value="Plant_LTP/defense-related"/>
</dbReference>
<dbReference type="PRINTS" id="PR01217">
    <property type="entry name" value="PRICHEXTENSN"/>
</dbReference>
<dbReference type="SUPFAM" id="SSF47699">
    <property type="entry name" value="Bifunctional inhibitor/lipid-transfer protein/seed storage 2S albumin"/>
    <property type="match status" value="1"/>
</dbReference>